<dbReference type="CDD" id="cd07067">
    <property type="entry name" value="HP_PGM_like"/>
    <property type="match status" value="1"/>
</dbReference>
<dbReference type="STRING" id="1122190.GCA_000621105_01616"/>
<gene>
    <name evidence="1" type="ORF">AK33_04960</name>
</gene>
<dbReference type="InterPro" id="IPR029033">
    <property type="entry name" value="His_PPase_superfam"/>
</dbReference>
<dbReference type="RefSeq" id="WP_042802361.1">
    <property type="nucleotide sequence ID" value="NZ_AVSP01000007.1"/>
</dbReference>
<accession>A0A011NDT4</accession>
<reference evidence="1 2" key="1">
    <citation type="journal article" date="2014" name="Genome Announc.">
        <title>Genome Sequence of a Presumptive Mannheimia haemolytica Strain with an A1/A6-Cross-Reactive Serotype from a White-Tailed Deer (Odocoileus virginianus).</title>
        <authorList>
            <person name="Lawrence P.K."/>
            <person name="Bey R.F."/>
            <person name="Wiener B."/>
            <person name="Kittichotirat W."/>
            <person name="Bumgarner R.E."/>
        </authorList>
    </citation>
    <scope>NUCLEOTIDE SEQUENCE [LARGE SCALE GENOMIC DNA]</scope>
    <source>
        <strain evidence="1 2">PKL10</strain>
    </source>
</reference>
<dbReference type="PROSITE" id="PS00175">
    <property type="entry name" value="PG_MUTASE"/>
    <property type="match status" value="1"/>
</dbReference>
<dbReference type="InterPro" id="IPR013078">
    <property type="entry name" value="His_Pase_superF_clade-1"/>
</dbReference>
<dbReference type="NCBIfam" id="TIGR00249">
    <property type="entry name" value="sixA"/>
    <property type="match status" value="1"/>
</dbReference>
<name>A0A011NDT4_9PAST</name>
<dbReference type="Gene3D" id="3.40.50.1240">
    <property type="entry name" value="Phosphoglycerate mutase-like"/>
    <property type="match status" value="1"/>
</dbReference>
<comment type="caution">
    <text evidence="1">The sequence shown here is derived from an EMBL/GenBank/DDBJ whole genome shotgun (WGS) entry which is preliminary data.</text>
</comment>
<dbReference type="Proteomes" id="UP000054123">
    <property type="component" value="Unassembled WGS sequence"/>
</dbReference>
<dbReference type="EMBL" id="JANJ01000003">
    <property type="protein sequence ID" value="EXI62580.1"/>
    <property type="molecule type" value="Genomic_DNA"/>
</dbReference>
<dbReference type="AlphaFoldDB" id="A0A011NDT4"/>
<proteinExistence type="predicted"/>
<organism evidence="1 2">
    <name type="scientific">Mannheimia granulomatis</name>
    <dbReference type="NCBI Taxonomy" id="85402"/>
    <lineage>
        <taxon>Bacteria</taxon>
        <taxon>Pseudomonadati</taxon>
        <taxon>Pseudomonadota</taxon>
        <taxon>Gammaproteobacteria</taxon>
        <taxon>Pasteurellales</taxon>
        <taxon>Pasteurellaceae</taxon>
        <taxon>Mannheimia</taxon>
    </lineage>
</organism>
<evidence type="ECO:0000313" key="2">
    <source>
        <dbReference type="Proteomes" id="UP000054123"/>
    </source>
</evidence>
<dbReference type="Pfam" id="PF00300">
    <property type="entry name" value="His_Phos_1"/>
    <property type="match status" value="1"/>
</dbReference>
<dbReference type="InterPro" id="IPR004449">
    <property type="entry name" value="SixA"/>
</dbReference>
<dbReference type="GO" id="GO:0101006">
    <property type="term" value="F:protein histidine phosphatase activity"/>
    <property type="evidence" value="ECO:0007669"/>
    <property type="project" value="InterPro"/>
</dbReference>
<keyword evidence="2" id="KW-1185">Reference proteome</keyword>
<dbReference type="GO" id="GO:0005737">
    <property type="term" value="C:cytoplasm"/>
    <property type="evidence" value="ECO:0007669"/>
    <property type="project" value="InterPro"/>
</dbReference>
<evidence type="ECO:0000313" key="1">
    <source>
        <dbReference type="EMBL" id="EXI62580.1"/>
    </source>
</evidence>
<dbReference type="OrthoDB" id="92610at2"/>
<dbReference type="PATRIC" id="fig|1450449.3.peg.960"/>
<dbReference type="SUPFAM" id="SSF53254">
    <property type="entry name" value="Phosphoglycerate mutase-like"/>
    <property type="match status" value="1"/>
</dbReference>
<sequence>MNIWIMRHGEAGFNAPNDAARSLTDSGIKSTKLQGQWLGQHLINQNIQLDKIIVSPYLRAQQTLEQLILGMQAVKFSQNFATITEIWDEITPDGNPYTVENYLDFLRSEGAKQVLVISHLPLVFDLALSLTHHQANIAFQTATIAEIDWHQTQGNLLQVKYP</sequence>
<dbReference type="InterPro" id="IPR001345">
    <property type="entry name" value="PG/BPGM_mutase_AS"/>
</dbReference>
<protein>
    <submittedName>
        <fullName evidence="1">Phosphohistidine phosphatase</fullName>
    </submittedName>
</protein>